<evidence type="ECO:0000313" key="5">
    <source>
        <dbReference type="Proteomes" id="UP000294901"/>
    </source>
</evidence>
<name>A0A4R6JB81_9ACTN</name>
<dbReference type="PANTHER" id="PTHR43790:SF8">
    <property type="entry name" value="SUGAR ABC TRANSPORTER ATP-BINDING PROTEIN"/>
    <property type="match status" value="1"/>
</dbReference>
<dbReference type="InterPro" id="IPR027417">
    <property type="entry name" value="P-loop_NTPase"/>
</dbReference>
<feature type="domain" description="ABC transporter" evidence="3">
    <location>
        <begin position="4"/>
        <end position="244"/>
    </location>
</feature>
<keyword evidence="5" id="KW-1185">Reference proteome</keyword>
<dbReference type="CDD" id="cd03216">
    <property type="entry name" value="ABC_Carb_Monos_I"/>
    <property type="match status" value="1"/>
</dbReference>
<evidence type="ECO:0000256" key="2">
    <source>
        <dbReference type="ARBA" id="ARBA00022840"/>
    </source>
</evidence>
<dbReference type="EMBL" id="SNWR01000002">
    <property type="protein sequence ID" value="TDO32990.1"/>
    <property type="molecule type" value="Genomic_DNA"/>
</dbReference>
<dbReference type="InterPro" id="IPR050107">
    <property type="entry name" value="ABC_carbohydrate_import_ATPase"/>
</dbReference>
<reference evidence="4 5" key="1">
    <citation type="submission" date="2019-03" db="EMBL/GenBank/DDBJ databases">
        <title>Sequencing the genomes of 1000 actinobacteria strains.</title>
        <authorList>
            <person name="Klenk H.-P."/>
        </authorList>
    </citation>
    <scope>NUCLEOTIDE SEQUENCE [LARGE SCALE GENOMIC DNA]</scope>
    <source>
        <strain evidence="4 5">DSM 43805</strain>
    </source>
</reference>
<organism evidence="4 5">
    <name type="scientific">Paractinoplanes brasiliensis</name>
    <dbReference type="NCBI Taxonomy" id="52695"/>
    <lineage>
        <taxon>Bacteria</taxon>
        <taxon>Bacillati</taxon>
        <taxon>Actinomycetota</taxon>
        <taxon>Actinomycetes</taxon>
        <taxon>Micromonosporales</taxon>
        <taxon>Micromonosporaceae</taxon>
        <taxon>Paractinoplanes</taxon>
    </lineage>
</organism>
<evidence type="ECO:0000313" key="4">
    <source>
        <dbReference type="EMBL" id="TDO32990.1"/>
    </source>
</evidence>
<comment type="caution">
    <text evidence="4">The sequence shown here is derived from an EMBL/GenBank/DDBJ whole genome shotgun (WGS) entry which is preliminary data.</text>
</comment>
<dbReference type="RefSeq" id="WP_133878886.1">
    <property type="nucleotide sequence ID" value="NZ_BOMD01000048.1"/>
</dbReference>
<dbReference type="GO" id="GO:0016887">
    <property type="term" value="F:ATP hydrolysis activity"/>
    <property type="evidence" value="ECO:0007669"/>
    <property type="project" value="InterPro"/>
</dbReference>
<dbReference type="InterPro" id="IPR003593">
    <property type="entry name" value="AAA+_ATPase"/>
</dbReference>
<dbReference type="GO" id="GO:0005524">
    <property type="term" value="F:ATP binding"/>
    <property type="evidence" value="ECO:0007669"/>
    <property type="project" value="UniProtKB-KW"/>
</dbReference>
<sequence length="250" mass="26957">MSLLELTKISKHFGGVRALHEIDMTVHEGEVVALVGDNGAGKSTLVKIVSGVEPPDTGEIRVRGEGARLVSPRAAAEAGIRTVFQDLSLCDNLDAVQNLFLGQERHGPVWSGRRVRRHLMEEQAQRILESLSVKLRSLSTPVVALSGGQRQGIAICRALISDPAVVILDEPTAALGVSQRGEVLDLVSRLREQGRGVVVVSHDMKDVRQVADRVVVLRLGAKVAEFRRGEYTPSDLVSAMTGAHEEGGDR</sequence>
<evidence type="ECO:0000256" key="1">
    <source>
        <dbReference type="ARBA" id="ARBA00022741"/>
    </source>
</evidence>
<dbReference type="InterPro" id="IPR003439">
    <property type="entry name" value="ABC_transporter-like_ATP-bd"/>
</dbReference>
<accession>A0A4R6JB81</accession>
<dbReference type="SUPFAM" id="SSF52540">
    <property type="entry name" value="P-loop containing nucleoside triphosphate hydrolases"/>
    <property type="match status" value="1"/>
</dbReference>
<dbReference type="PANTHER" id="PTHR43790">
    <property type="entry name" value="CARBOHYDRATE TRANSPORT ATP-BINDING PROTEIN MG119-RELATED"/>
    <property type="match status" value="1"/>
</dbReference>
<protein>
    <submittedName>
        <fullName evidence="4">Monosaccharide ABC transporter ATP-binding protein (CUT2 family)</fullName>
    </submittedName>
</protein>
<dbReference type="PROSITE" id="PS50893">
    <property type="entry name" value="ABC_TRANSPORTER_2"/>
    <property type="match status" value="1"/>
</dbReference>
<dbReference type="Proteomes" id="UP000294901">
    <property type="component" value="Unassembled WGS sequence"/>
</dbReference>
<dbReference type="Gene3D" id="3.40.50.300">
    <property type="entry name" value="P-loop containing nucleotide triphosphate hydrolases"/>
    <property type="match status" value="1"/>
</dbReference>
<dbReference type="Pfam" id="PF00005">
    <property type="entry name" value="ABC_tran"/>
    <property type="match status" value="1"/>
</dbReference>
<dbReference type="SMART" id="SM00382">
    <property type="entry name" value="AAA"/>
    <property type="match status" value="1"/>
</dbReference>
<evidence type="ECO:0000259" key="3">
    <source>
        <dbReference type="PROSITE" id="PS50893"/>
    </source>
</evidence>
<dbReference type="AlphaFoldDB" id="A0A4R6JB81"/>
<keyword evidence="1" id="KW-0547">Nucleotide-binding</keyword>
<dbReference type="OrthoDB" id="7875923at2"/>
<proteinExistence type="predicted"/>
<keyword evidence="2 4" id="KW-0067">ATP-binding</keyword>
<gene>
    <name evidence="4" type="ORF">C8E87_8470</name>
</gene>